<dbReference type="GO" id="GO:0008448">
    <property type="term" value="F:N-acetylglucosamine-6-phosphate deacetylase activity"/>
    <property type="evidence" value="ECO:0007669"/>
    <property type="project" value="TreeGrafter"/>
</dbReference>
<accession>A0A517LIF9</accession>
<name>A0A517LIF9_9PEZI</name>
<gene>
    <name evidence="2" type="ORF">FKW77_003603</name>
</gene>
<dbReference type="PANTHER" id="PTHR11113">
    <property type="entry name" value="N-ACETYLGLUCOSAMINE-6-PHOSPHATE DEACETYLASE"/>
    <property type="match status" value="1"/>
</dbReference>
<keyword evidence="3" id="KW-1185">Reference proteome</keyword>
<evidence type="ECO:0000313" key="2">
    <source>
        <dbReference type="EMBL" id="QDS75421.1"/>
    </source>
</evidence>
<evidence type="ECO:0000313" key="3">
    <source>
        <dbReference type="Proteomes" id="UP000316270"/>
    </source>
</evidence>
<dbReference type="OrthoDB" id="10264777at2759"/>
<dbReference type="GO" id="GO:0006046">
    <property type="term" value="P:N-acetylglucosamine catabolic process"/>
    <property type="evidence" value="ECO:0007669"/>
    <property type="project" value="TreeGrafter"/>
</dbReference>
<keyword evidence="1" id="KW-0378">Hydrolase</keyword>
<dbReference type="Proteomes" id="UP000316270">
    <property type="component" value="Chromosome 13"/>
</dbReference>
<proteinExistence type="predicted"/>
<evidence type="ECO:0008006" key="4">
    <source>
        <dbReference type="Google" id="ProtNLM"/>
    </source>
</evidence>
<evidence type="ECO:0000256" key="1">
    <source>
        <dbReference type="ARBA" id="ARBA00022801"/>
    </source>
</evidence>
<dbReference type="InterPro" id="IPR011059">
    <property type="entry name" value="Metal-dep_hydrolase_composite"/>
</dbReference>
<dbReference type="PANTHER" id="PTHR11113:SF14">
    <property type="entry name" value="N-ACETYLGLUCOSAMINE-6-PHOSPHATE DEACETYLASE"/>
    <property type="match status" value="1"/>
</dbReference>
<dbReference type="STRING" id="50376.A0A517LIF9"/>
<sequence length="164" mass="17969">MPSAIRRRTFSLTRTNTTKFTTCRAVKNDDLVYQDFRISPQTGRIFDGEQVSFKDKSAPDKVIDLAIFCINATKEHQIGNRLTLEGSAKVAGNSTTLIECANNFIEWSDTGIARALGAVLITPTKMSAVKDVKSSLKPGTDADFVILDNRISENGSPCQKVEPV</sequence>
<protein>
    <recommendedName>
        <fullName evidence="4">Amidohydrolase-related domain-containing protein</fullName>
    </recommendedName>
</protein>
<organism evidence="2 3">
    <name type="scientific">Venturia effusa</name>
    <dbReference type="NCBI Taxonomy" id="50376"/>
    <lineage>
        <taxon>Eukaryota</taxon>
        <taxon>Fungi</taxon>
        <taxon>Dikarya</taxon>
        <taxon>Ascomycota</taxon>
        <taxon>Pezizomycotina</taxon>
        <taxon>Dothideomycetes</taxon>
        <taxon>Pleosporomycetidae</taxon>
        <taxon>Venturiales</taxon>
        <taxon>Venturiaceae</taxon>
        <taxon>Venturia</taxon>
    </lineage>
</organism>
<reference evidence="2 3" key="1">
    <citation type="submission" date="2019-07" db="EMBL/GenBank/DDBJ databases">
        <title>Finished genome of Venturia effusa.</title>
        <authorList>
            <person name="Young C.A."/>
            <person name="Cox M.P."/>
            <person name="Ganley A.R.D."/>
            <person name="David W.J."/>
        </authorList>
    </citation>
    <scope>NUCLEOTIDE SEQUENCE [LARGE SCALE GENOMIC DNA]</scope>
    <source>
        <strain evidence="3">albino</strain>
    </source>
</reference>
<dbReference type="Gene3D" id="2.30.40.10">
    <property type="entry name" value="Urease, subunit C, domain 1"/>
    <property type="match status" value="1"/>
</dbReference>
<dbReference type="Gene3D" id="3.20.20.140">
    <property type="entry name" value="Metal-dependent hydrolases"/>
    <property type="match status" value="1"/>
</dbReference>
<dbReference type="AlphaFoldDB" id="A0A517LIF9"/>
<dbReference type="EMBL" id="CP042197">
    <property type="protein sequence ID" value="QDS75421.1"/>
    <property type="molecule type" value="Genomic_DNA"/>
</dbReference>